<keyword evidence="3" id="KW-1185">Reference proteome</keyword>
<feature type="compositionally biased region" description="Basic residues" evidence="1">
    <location>
        <begin position="7"/>
        <end position="19"/>
    </location>
</feature>
<feature type="compositionally biased region" description="Basic and acidic residues" evidence="1">
    <location>
        <begin position="27"/>
        <end position="38"/>
    </location>
</feature>
<protein>
    <submittedName>
        <fullName evidence="2">Uncharacterized protein</fullName>
    </submittedName>
</protein>
<dbReference type="EMBL" id="BPQB01000149">
    <property type="protein sequence ID" value="GJF00387.1"/>
    <property type="molecule type" value="Genomic_DNA"/>
</dbReference>
<dbReference type="AlphaFoldDB" id="A0A9P3GSH5"/>
<feature type="region of interest" description="Disordered" evidence="1">
    <location>
        <begin position="629"/>
        <end position="653"/>
    </location>
</feature>
<feature type="compositionally biased region" description="Low complexity" evidence="1">
    <location>
        <begin position="157"/>
        <end position="166"/>
    </location>
</feature>
<evidence type="ECO:0000313" key="2">
    <source>
        <dbReference type="EMBL" id="GJF00387.1"/>
    </source>
</evidence>
<feature type="compositionally biased region" description="Low complexity" evidence="1">
    <location>
        <begin position="239"/>
        <end position="250"/>
    </location>
</feature>
<evidence type="ECO:0000313" key="3">
    <source>
        <dbReference type="Proteomes" id="UP000703269"/>
    </source>
</evidence>
<organism evidence="2 3">
    <name type="scientific">Phanerochaete sordida</name>
    <dbReference type="NCBI Taxonomy" id="48140"/>
    <lineage>
        <taxon>Eukaryota</taxon>
        <taxon>Fungi</taxon>
        <taxon>Dikarya</taxon>
        <taxon>Basidiomycota</taxon>
        <taxon>Agaricomycotina</taxon>
        <taxon>Agaricomycetes</taxon>
        <taxon>Polyporales</taxon>
        <taxon>Phanerochaetaceae</taxon>
        <taxon>Phanerochaete</taxon>
    </lineage>
</organism>
<comment type="caution">
    <text evidence="2">The sequence shown here is derived from an EMBL/GenBank/DDBJ whole genome shotgun (WGS) entry which is preliminary data.</text>
</comment>
<feature type="compositionally biased region" description="Polar residues" evidence="1">
    <location>
        <begin position="254"/>
        <end position="274"/>
    </location>
</feature>
<reference evidence="2 3" key="1">
    <citation type="submission" date="2021-08" db="EMBL/GenBank/DDBJ databases">
        <title>Draft Genome Sequence of Phanerochaete sordida strain YK-624.</title>
        <authorList>
            <person name="Mori T."/>
            <person name="Dohra H."/>
            <person name="Suzuki T."/>
            <person name="Kawagishi H."/>
            <person name="Hirai H."/>
        </authorList>
    </citation>
    <scope>NUCLEOTIDE SEQUENCE [LARGE SCALE GENOMIC DNA]</scope>
    <source>
        <strain evidence="2 3">YK-624</strain>
    </source>
</reference>
<sequence length="653" mass="69701">MPSKAARAAKAKQTARSRARTVAADTKANKQRPEHDENTPVTIRLPARRETCHEAAPATPASANDDASDSVESPAHSPLQASNSAPDHSAASGGDDWVAVDGILQEAQEEEESVIAISSRESSASPPFTPRTLALMDLVSDEALNSGTPCPPRTRGRTGATRADTPMPAAPGMHGTQRAPRRVSHRSSSSPPSPKTAPDAHHHDNQPQLKRSAADRSPQVVTPERLNAHTRKKARTERAASVAASTASSEHASDTCTSPEGSPPSSRDGSPTPTQRRRASAPPREKSGDTQGPLVPGCDAPDASAPLAVRDGSAPPSRFAPGTLAAVLQSGQRHSSASLLVVSPGASTAAAAMIPSIVGNGPHWLLENQDLAQVDEWCSYPGGKVLMAMYSRGALDYAVDPSAFHLYSVASQAIARFLNVERVLRSPPIAQQTPTVLNAPPYGSLIHGITVEQAVALLRQRCIHNGDFAVLFFPFGLQRCGIFLSFGQIAYRTEQEVRAMALNTMRERNFAKFVDLVTSSPTLSRRGEPVHVADELLRTVEITSSPQFSKGSVPTPVFNLELALPSIPLTEWLAWSSTLRSITWGDSSFGTVSVRDFVVCAGCHSCAHYHWACPFKDVPGWQLNIPRAAIHTPAGEGPRTNQRPRRRGDTGRT</sequence>
<name>A0A9P3GSH5_9APHY</name>
<accession>A0A9P3GSH5</accession>
<gene>
    <name evidence="2" type="ORF">PsYK624_166740</name>
</gene>
<evidence type="ECO:0000256" key="1">
    <source>
        <dbReference type="SAM" id="MobiDB-lite"/>
    </source>
</evidence>
<feature type="region of interest" description="Disordered" evidence="1">
    <location>
        <begin position="1"/>
        <end position="316"/>
    </location>
</feature>
<dbReference type="Proteomes" id="UP000703269">
    <property type="component" value="Unassembled WGS sequence"/>
</dbReference>
<proteinExistence type="predicted"/>